<proteinExistence type="predicted"/>
<keyword evidence="1" id="KW-0472">Membrane</keyword>
<accession>A0AA85KEN0</accession>
<name>A0AA85KEN0_TRIRE</name>
<keyword evidence="2" id="KW-1185">Reference proteome</keyword>
<dbReference type="AlphaFoldDB" id="A0AA85KEN0"/>
<sequence>MQFSSPFGRRWIPVTAFHLTEIITQVNEVKADISIEYNQEKLYNYRYISAIEMFMKIYFSLLALSILSTLLIVCNPVRYEFDEPSMDSISLYSPLRSVQHEFWNKPMDVRRFFKRDKQPASAVKRPQQSDNYYYDLYRQSMLPTNEFIG</sequence>
<dbReference type="Proteomes" id="UP000050795">
    <property type="component" value="Unassembled WGS sequence"/>
</dbReference>
<keyword evidence="1" id="KW-1133">Transmembrane helix</keyword>
<evidence type="ECO:0000256" key="1">
    <source>
        <dbReference type="SAM" id="Phobius"/>
    </source>
</evidence>
<dbReference type="WBParaSite" id="TREG1_97830.1">
    <property type="protein sequence ID" value="TREG1_97830.1"/>
    <property type="gene ID" value="TREG1_97830"/>
</dbReference>
<keyword evidence="1" id="KW-0812">Transmembrane</keyword>
<reference evidence="2" key="1">
    <citation type="submission" date="2022-06" db="EMBL/GenBank/DDBJ databases">
        <authorList>
            <person name="Berger JAMES D."/>
            <person name="Berger JAMES D."/>
        </authorList>
    </citation>
    <scope>NUCLEOTIDE SEQUENCE [LARGE SCALE GENOMIC DNA]</scope>
</reference>
<reference evidence="3" key="2">
    <citation type="submission" date="2023-11" db="UniProtKB">
        <authorList>
            <consortium name="WormBaseParasite"/>
        </authorList>
    </citation>
    <scope>IDENTIFICATION</scope>
</reference>
<organism evidence="2 3">
    <name type="scientific">Trichobilharzia regenti</name>
    <name type="common">Nasal bird schistosome</name>
    <dbReference type="NCBI Taxonomy" id="157069"/>
    <lineage>
        <taxon>Eukaryota</taxon>
        <taxon>Metazoa</taxon>
        <taxon>Spiralia</taxon>
        <taxon>Lophotrochozoa</taxon>
        <taxon>Platyhelminthes</taxon>
        <taxon>Trematoda</taxon>
        <taxon>Digenea</taxon>
        <taxon>Strigeidida</taxon>
        <taxon>Schistosomatoidea</taxon>
        <taxon>Schistosomatidae</taxon>
        <taxon>Trichobilharzia</taxon>
    </lineage>
</organism>
<feature type="transmembrane region" description="Helical" evidence="1">
    <location>
        <begin position="53"/>
        <end position="73"/>
    </location>
</feature>
<protein>
    <submittedName>
        <fullName evidence="3">Uncharacterized protein</fullName>
    </submittedName>
</protein>
<evidence type="ECO:0000313" key="3">
    <source>
        <dbReference type="WBParaSite" id="TREG1_97830.1"/>
    </source>
</evidence>
<evidence type="ECO:0000313" key="2">
    <source>
        <dbReference type="Proteomes" id="UP000050795"/>
    </source>
</evidence>